<dbReference type="InterPro" id="IPR003593">
    <property type="entry name" value="AAA+_ATPase"/>
</dbReference>
<dbReference type="GO" id="GO:0005886">
    <property type="term" value="C:plasma membrane"/>
    <property type="evidence" value="ECO:0007669"/>
    <property type="project" value="TreeGrafter"/>
</dbReference>
<reference evidence="4 5" key="1">
    <citation type="submission" date="2019-06" db="EMBL/GenBank/DDBJ databases">
        <title>Sequencing the genomes of 1000 actinobacteria strains.</title>
        <authorList>
            <person name="Klenk H.-P."/>
        </authorList>
    </citation>
    <scope>NUCLEOTIDE SEQUENCE [LARGE SCALE GENOMIC DNA]</scope>
    <source>
        <strain evidence="4 5">DSM 12362</strain>
    </source>
</reference>
<feature type="domain" description="ABC transporter" evidence="3">
    <location>
        <begin position="285"/>
        <end position="504"/>
    </location>
</feature>
<dbReference type="Pfam" id="PF00005">
    <property type="entry name" value="ABC_tran"/>
    <property type="match status" value="2"/>
</dbReference>
<dbReference type="GO" id="GO:0005524">
    <property type="term" value="F:ATP binding"/>
    <property type="evidence" value="ECO:0007669"/>
    <property type="project" value="UniProtKB-KW"/>
</dbReference>
<dbReference type="RefSeq" id="WP_141818794.1">
    <property type="nucleotide sequence ID" value="NZ_BAAAIL010000002.1"/>
</dbReference>
<sequence>MTGPADPHGPGRTPDGLVVERLGVALPDPRSGWSTVLHEVDLRVPPGRVVVLLGPSGAGKSTTLAALLGMLPPGALVRGGARWHGTDETCDLLHAGTAERERLRGRTVAWLPQAPVATLTPVLSVGAHLREKARVHASDPRAVQDLVTAASRRHEVEPAWWRRLPSQLSGGQAQRVSNALSLLGDPALVLADEPTAGLDAARARAAGQLLSRLAHEEGRAVLAVTHDLALAEQVADEVVVLDAGRTVESGDADRLVARARTAAHRQVPHRTAREALAAAPTGRELRVDRLTVVRGADRVVLRDLSLAVPRDRTTGLMAPSGSGKTTLLRTLALLHPPRSGAVVLDGIPLKGWGYAVPARVRRRIGYVAQDPRGAVDPRWTVGQIVAEPLRLAGRQERGRRRASVPEGAVVDLLARVGLPPDLAGRRPDEVSGGQLQRVVVARALALDPDYLLLDEPTSMVDAATAVDVLSAVHRHQHATGCGVLVASHDEELLRRWCDTVLRWED</sequence>
<dbReference type="Gene3D" id="3.40.50.300">
    <property type="entry name" value="P-loop containing nucleotide triphosphate hydrolases"/>
    <property type="match status" value="2"/>
</dbReference>
<comment type="caution">
    <text evidence="4">The sequence shown here is derived from an EMBL/GenBank/DDBJ whole genome shotgun (WGS) entry which is preliminary data.</text>
</comment>
<proteinExistence type="predicted"/>
<evidence type="ECO:0000313" key="5">
    <source>
        <dbReference type="Proteomes" id="UP000315133"/>
    </source>
</evidence>
<dbReference type="EMBL" id="VFPU01000001">
    <property type="protein sequence ID" value="TQM97310.1"/>
    <property type="molecule type" value="Genomic_DNA"/>
</dbReference>
<dbReference type="InterPro" id="IPR017871">
    <property type="entry name" value="ABC_transporter-like_CS"/>
</dbReference>
<keyword evidence="2 4" id="KW-0067">ATP-binding</keyword>
<feature type="domain" description="ABC transporter" evidence="3">
    <location>
        <begin position="17"/>
        <end position="268"/>
    </location>
</feature>
<gene>
    <name evidence="4" type="ORF">FB476_2217</name>
</gene>
<dbReference type="GO" id="GO:0016887">
    <property type="term" value="F:ATP hydrolysis activity"/>
    <property type="evidence" value="ECO:0007669"/>
    <property type="project" value="InterPro"/>
</dbReference>
<dbReference type="PANTHER" id="PTHR24220:SF685">
    <property type="entry name" value="ABC TRANSPORTER RELATED"/>
    <property type="match status" value="1"/>
</dbReference>
<dbReference type="PANTHER" id="PTHR24220">
    <property type="entry name" value="IMPORT ATP-BINDING PROTEIN"/>
    <property type="match status" value="1"/>
</dbReference>
<protein>
    <submittedName>
        <fullName evidence="4">Peptide/nickel transport system ATP-binding protein</fullName>
    </submittedName>
</protein>
<dbReference type="SMART" id="SM00382">
    <property type="entry name" value="AAA"/>
    <property type="match status" value="2"/>
</dbReference>
<dbReference type="GO" id="GO:0022857">
    <property type="term" value="F:transmembrane transporter activity"/>
    <property type="evidence" value="ECO:0007669"/>
    <property type="project" value="TreeGrafter"/>
</dbReference>
<dbReference type="PROSITE" id="PS00211">
    <property type="entry name" value="ABC_TRANSPORTER_1"/>
    <property type="match status" value="1"/>
</dbReference>
<evidence type="ECO:0000256" key="2">
    <source>
        <dbReference type="ARBA" id="ARBA00022840"/>
    </source>
</evidence>
<name>A0A543KQF0_9MICO</name>
<dbReference type="PROSITE" id="PS50893">
    <property type="entry name" value="ABC_TRANSPORTER_2"/>
    <property type="match status" value="2"/>
</dbReference>
<evidence type="ECO:0000313" key="4">
    <source>
        <dbReference type="EMBL" id="TQM97310.1"/>
    </source>
</evidence>
<organism evidence="4 5">
    <name type="scientific">Ornithinimicrobium humiphilum</name>
    <dbReference type="NCBI Taxonomy" id="125288"/>
    <lineage>
        <taxon>Bacteria</taxon>
        <taxon>Bacillati</taxon>
        <taxon>Actinomycetota</taxon>
        <taxon>Actinomycetes</taxon>
        <taxon>Micrococcales</taxon>
        <taxon>Ornithinimicrobiaceae</taxon>
        <taxon>Ornithinimicrobium</taxon>
    </lineage>
</organism>
<dbReference type="SUPFAM" id="SSF52540">
    <property type="entry name" value="P-loop containing nucleoside triphosphate hydrolases"/>
    <property type="match status" value="2"/>
</dbReference>
<dbReference type="InterPro" id="IPR015854">
    <property type="entry name" value="ABC_transpr_LolD-like"/>
</dbReference>
<dbReference type="Proteomes" id="UP000315133">
    <property type="component" value="Unassembled WGS sequence"/>
</dbReference>
<evidence type="ECO:0000259" key="3">
    <source>
        <dbReference type="PROSITE" id="PS50893"/>
    </source>
</evidence>
<keyword evidence="1" id="KW-0547">Nucleotide-binding</keyword>
<evidence type="ECO:0000256" key="1">
    <source>
        <dbReference type="ARBA" id="ARBA00022741"/>
    </source>
</evidence>
<dbReference type="OrthoDB" id="3677453at2"/>
<dbReference type="InterPro" id="IPR003439">
    <property type="entry name" value="ABC_transporter-like_ATP-bd"/>
</dbReference>
<dbReference type="InterPro" id="IPR027417">
    <property type="entry name" value="P-loop_NTPase"/>
</dbReference>
<accession>A0A543KQF0</accession>
<keyword evidence="5" id="KW-1185">Reference proteome</keyword>
<dbReference type="AlphaFoldDB" id="A0A543KQF0"/>